<dbReference type="GO" id="GO:0005886">
    <property type="term" value="C:plasma membrane"/>
    <property type="evidence" value="ECO:0007669"/>
    <property type="project" value="TreeGrafter"/>
</dbReference>
<dbReference type="Gene3D" id="1.10.287.130">
    <property type="match status" value="1"/>
</dbReference>
<dbReference type="InterPro" id="IPR005467">
    <property type="entry name" value="His_kinase_dom"/>
</dbReference>
<dbReference type="Pfam" id="PF00512">
    <property type="entry name" value="HisKA"/>
    <property type="match status" value="1"/>
</dbReference>
<dbReference type="SMART" id="SM00448">
    <property type="entry name" value="REC"/>
    <property type="match status" value="1"/>
</dbReference>
<dbReference type="PANTHER" id="PTHR43047">
    <property type="entry name" value="TWO-COMPONENT HISTIDINE PROTEIN KINASE"/>
    <property type="match status" value="1"/>
</dbReference>
<feature type="transmembrane region" description="Helical" evidence="7">
    <location>
        <begin position="27"/>
        <end position="50"/>
    </location>
</feature>
<dbReference type="PANTHER" id="PTHR43047:SF9">
    <property type="entry name" value="HISTIDINE KINASE"/>
    <property type="match status" value="1"/>
</dbReference>
<dbReference type="GO" id="GO:0009927">
    <property type="term" value="F:histidine phosphotransfer kinase activity"/>
    <property type="evidence" value="ECO:0007669"/>
    <property type="project" value="TreeGrafter"/>
</dbReference>
<feature type="transmembrane region" description="Helical" evidence="7">
    <location>
        <begin position="62"/>
        <end position="82"/>
    </location>
</feature>
<dbReference type="InterPro" id="IPR004358">
    <property type="entry name" value="Sig_transdc_His_kin-like_C"/>
</dbReference>
<evidence type="ECO:0000256" key="3">
    <source>
        <dbReference type="ARBA" id="ARBA00022553"/>
    </source>
</evidence>
<feature type="modified residue" description="4-aspartylphosphate" evidence="6">
    <location>
        <position position="521"/>
    </location>
</feature>
<dbReference type="CDD" id="cd00082">
    <property type="entry name" value="HisKA"/>
    <property type="match status" value="1"/>
</dbReference>
<feature type="transmembrane region" description="Helical" evidence="7">
    <location>
        <begin position="94"/>
        <end position="115"/>
    </location>
</feature>
<dbReference type="SUPFAM" id="SSF52172">
    <property type="entry name" value="CheY-like"/>
    <property type="match status" value="1"/>
</dbReference>
<feature type="transmembrane region" description="Helical" evidence="7">
    <location>
        <begin position="148"/>
        <end position="169"/>
    </location>
</feature>
<dbReference type="InterPro" id="IPR011006">
    <property type="entry name" value="CheY-like_superfamily"/>
</dbReference>
<dbReference type="InterPro" id="IPR036890">
    <property type="entry name" value="HATPase_C_sf"/>
</dbReference>
<dbReference type="SMART" id="SM00387">
    <property type="entry name" value="HATPase_c"/>
    <property type="match status" value="1"/>
</dbReference>
<reference evidence="10 11" key="1">
    <citation type="submission" date="2020-12" db="EMBL/GenBank/DDBJ databases">
        <title>FDA dAtabase for Regulatory Grade micrObial Sequences (FDA-ARGOS): Supporting development and validation of Infectious Disease Dx tests.</title>
        <authorList>
            <person name="Nelson B."/>
            <person name="Plummer A."/>
            <person name="Tallon L."/>
            <person name="Sadzewicz L."/>
            <person name="Zhao X."/>
            <person name="Boylan J."/>
            <person name="Ott S."/>
            <person name="Bowen H."/>
            <person name="Vavikolanu K."/>
            <person name="Mehta A."/>
            <person name="Aluvathingal J."/>
            <person name="Nadendla S."/>
            <person name="Myers T."/>
            <person name="Yan Y."/>
            <person name="Sichtig H."/>
        </authorList>
    </citation>
    <scope>NUCLEOTIDE SEQUENCE [LARGE SCALE GENOMIC DNA]</scope>
    <source>
        <strain evidence="10 11">FDAARGOS_1049</strain>
    </source>
</reference>
<dbReference type="GO" id="GO:0000155">
    <property type="term" value="F:phosphorelay sensor kinase activity"/>
    <property type="evidence" value="ECO:0007669"/>
    <property type="project" value="InterPro"/>
</dbReference>
<feature type="transmembrane region" description="Helical" evidence="7">
    <location>
        <begin position="175"/>
        <end position="199"/>
    </location>
</feature>
<protein>
    <recommendedName>
        <fullName evidence="2">histidine kinase</fullName>
        <ecNumber evidence="2">2.7.13.3</ecNumber>
    </recommendedName>
</protein>
<keyword evidence="11" id="KW-1185">Reference proteome</keyword>
<dbReference type="Pfam" id="PF00072">
    <property type="entry name" value="Response_reg"/>
    <property type="match status" value="1"/>
</dbReference>
<dbReference type="AlphaFoldDB" id="A0A7T4N1X5"/>
<dbReference type="InterPro" id="IPR003661">
    <property type="entry name" value="HisK_dim/P_dom"/>
</dbReference>
<dbReference type="PRINTS" id="PR00344">
    <property type="entry name" value="BCTRLSENSOR"/>
</dbReference>
<keyword evidence="5 10" id="KW-0418">Kinase</keyword>
<name>A0A7T4N1X5_9BURK</name>
<dbReference type="KEGG" id="pgis:I6I06_15820"/>
<feature type="domain" description="Histidine kinase" evidence="8">
    <location>
        <begin position="236"/>
        <end position="449"/>
    </location>
</feature>
<dbReference type="FunFam" id="3.30.565.10:FF:000049">
    <property type="entry name" value="Two-component sensor histidine kinase"/>
    <property type="match status" value="1"/>
</dbReference>
<evidence type="ECO:0000313" key="10">
    <source>
        <dbReference type="EMBL" id="QQC63745.1"/>
    </source>
</evidence>
<dbReference type="InterPro" id="IPR001789">
    <property type="entry name" value="Sig_transdc_resp-reg_receiver"/>
</dbReference>
<feature type="domain" description="Response regulatory" evidence="9">
    <location>
        <begin position="470"/>
        <end position="587"/>
    </location>
</feature>
<dbReference type="RefSeq" id="WP_042321569.1">
    <property type="nucleotide sequence ID" value="NZ_CP066075.1"/>
</dbReference>
<proteinExistence type="predicted"/>
<dbReference type="CDD" id="cd00156">
    <property type="entry name" value="REC"/>
    <property type="match status" value="1"/>
</dbReference>
<keyword evidence="7" id="KW-0472">Membrane</keyword>
<evidence type="ECO:0000256" key="4">
    <source>
        <dbReference type="ARBA" id="ARBA00022679"/>
    </source>
</evidence>
<dbReference type="SUPFAM" id="SSF55874">
    <property type="entry name" value="ATPase domain of HSP90 chaperone/DNA topoisomerase II/histidine kinase"/>
    <property type="match status" value="1"/>
</dbReference>
<accession>A0A7T4N1X5</accession>
<evidence type="ECO:0000259" key="8">
    <source>
        <dbReference type="PROSITE" id="PS50109"/>
    </source>
</evidence>
<dbReference type="InterPro" id="IPR003594">
    <property type="entry name" value="HATPase_dom"/>
</dbReference>
<dbReference type="Gene3D" id="3.40.50.2300">
    <property type="match status" value="1"/>
</dbReference>
<gene>
    <name evidence="10" type="ORF">I6I06_15820</name>
</gene>
<evidence type="ECO:0000259" key="9">
    <source>
        <dbReference type="PROSITE" id="PS50110"/>
    </source>
</evidence>
<dbReference type="PROSITE" id="PS50110">
    <property type="entry name" value="RESPONSE_REGULATORY"/>
    <property type="match status" value="1"/>
</dbReference>
<evidence type="ECO:0000256" key="6">
    <source>
        <dbReference type="PROSITE-ProRule" id="PRU00169"/>
    </source>
</evidence>
<dbReference type="EC" id="2.7.13.3" evidence="2"/>
<organism evidence="10 11">
    <name type="scientific">Paraburkholderia ginsengisoli</name>
    <dbReference type="NCBI Taxonomy" id="311231"/>
    <lineage>
        <taxon>Bacteria</taxon>
        <taxon>Pseudomonadati</taxon>
        <taxon>Pseudomonadota</taxon>
        <taxon>Betaproteobacteria</taxon>
        <taxon>Burkholderiales</taxon>
        <taxon>Burkholderiaceae</taxon>
        <taxon>Paraburkholderia</taxon>
    </lineage>
</organism>
<evidence type="ECO:0000313" key="11">
    <source>
        <dbReference type="Proteomes" id="UP000595610"/>
    </source>
</evidence>
<dbReference type="SMART" id="SM00388">
    <property type="entry name" value="HisKA"/>
    <property type="match status" value="1"/>
</dbReference>
<evidence type="ECO:0000256" key="2">
    <source>
        <dbReference type="ARBA" id="ARBA00012438"/>
    </source>
</evidence>
<dbReference type="Pfam" id="PF02518">
    <property type="entry name" value="HATPase_c"/>
    <property type="match status" value="1"/>
</dbReference>
<dbReference type="EMBL" id="CP066075">
    <property type="protein sequence ID" value="QQC63745.1"/>
    <property type="molecule type" value="Genomic_DNA"/>
</dbReference>
<evidence type="ECO:0000256" key="7">
    <source>
        <dbReference type="SAM" id="Phobius"/>
    </source>
</evidence>
<keyword evidence="3 6" id="KW-0597">Phosphoprotein</keyword>
<sequence length="601" mass="65593">MASTFPEFSSETSLPPRERLAAEQVAALYRTVMPSAIGAMLFAVMLALIIHHLGYLNAMAGFRWVIYIATCVGSQVVLCLLYKHSSPSISRWSFWAMWFTATSLAEGIGWGWASINLATGGGAEIMCLTAIGTAGVAAGSIQASSHYLPAFLTLFLPATIPYAVVSFMSDDAVQFAFAPIALFFIVVVGALGVMANLSFRRGVRLRIMVEELAVDLRHQKEIAEEANRAKSSFLAAASHDLRQPIHALSLFVGALREVPVSPGTERLIEQIDASANAMDRLFTALLDISKLDAGVVPVDRRPFLISQVLDRVCRDYTAEAADKGLTLSCVPCRVTVDSDPTLVERIVRNLVSNAVRYTDGGKIVVGCRRRGPFIAIQVWDTGRGISSDQQARVFKEYYQVGNPERDREKGLGLGLAIVRRLTDLLECPLTLSSEPGRGSCFEVSIAQTNRVASPLEVFVNERHGMFSTGFVVVIDDEQAIREGMLDLLTQWGYEVLVAGSADEAIERLSTRTTRPDLLVCDLRLREDENGIEAIGRLRSEYNENIPAMLITGDTAASRLQEAQASGLLLLHKPVSNSKLRAAITRLITTGSDRQLIPDTKT</sequence>
<keyword evidence="7" id="KW-0812">Transmembrane</keyword>
<dbReference type="SUPFAM" id="SSF47384">
    <property type="entry name" value="Homodimeric domain of signal transducing histidine kinase"/>
    <property type="match status" value="1"/>
</dbReference>
<evidence type="ECO:0000256" key="5">
    <source>
        <dbReference type="ARBA" id="ARBA00022777"/>
    </source>
</evidence>
<dbReference type="Proteomes" id="UP000595610">
    <property type="component" value="Chromosome 1"/>
</dbReference>
<evidence type="ECO:0000256" key="1">
    <source>
        <dbReference type="ARBA" id="ARBA00000085"/>
    </source>
</evidence>
<feature type="transmembrane region" description="Helical" evidence="7">
    <location>
        <begin position="121"/>
        <end position="141"/>
    </location>
</feature>
<dbReference type="InterPro" id="IPR036097">
    <property type="entry name" value="HisK_dim/P_sf"/>
</dbReference>
<dbReference type="Gene3D" id="3.30.565.10">
    <property type="entry name" value="Histidine kinase-like ATPase, C-terminal domain"/>
    <property type="match status" value="1"/>
</dbReference>
<keyword evidence="7" id="KW-1133">Transmembrane helix</keyword>
<comment type="catalytic activity">
    <reaction evidence="1">
        <text>ATP + protein L-histidine = ADP + protein N-phospho-L-histidine.</text>
        <dbReference type="EC" id="2.7.13.3"/>
    </reaction>
</comment>
<dbReference type="PROSITE" id="PS50109">
    <property type="entry name" value="HIS_KIN"/>
    <property type="match status" value="1"/>
</dbReference>
<keyword evidence="4" id="KW-0808">Transferase</keyword>